<protein>
    <submittedName>
        <fullName evidence="2">Uncharacterized protein</fullName>
    </submittedName>
</protein>
<sequence length="401" mass="40329">MPGNAVGGPGSPSPRTASPASAGSGSVGQGGLWAGPVGGGFVGVPVTVGVSHAMQHVPVTQQQHPHTLQHPHQHVHQPHMSPQAHHPQLHMPVPISIPLALSFASSSTSSVGSERDTASVSASSSAPASPASSVSSSVFSQFQNVLRIADWGPPAPQGGHNFSTQFGNPSVSPSPSPGALHLAQGGRIPNGPSVNAMSQTSSTRMAFLELWSVVDRDQLDAVNQSGGGGGGGGGSGVFDEAAAADLAELLRFDGDFGDDDGIETGRAFGIDLGFGAGLDGMGRTSMIEGIDPELAEAAAAAMAGVDGVDYGDAEGGSGNFFGAFADQTNTGQGEHVVKNKYSEQGTLVGVVGSGGVPVSGNEGQLEQGSDDEEVVMQDSDTFEWVAMEGVEGEDTGPDLYG</sequence>
<dbReference type="EMBL" id="KQ965768">
    <property type="protein sequence ID" value="KXS14562.1"/>
    <property type="molecule type" value="Genomic_DNA"/>
</dbReference>
<feature type="compositionally biased region" description="Gly residues" evidence="1">
    <location>
        <begin position="1"/>
        <end position="10"/>
    </location>
</feature>
<name>A0A139ACM4_GONPJ</name>
<dbReference type="Proteomes" id="UP000070544">
    <property type="component" value="Unassembled WGS sequence"/>
</dbReference>
<evidence type="ECO:0000313" key="2">
    <source>
        <dbReference type="EMBL" id="KXS14562.1"/>
    </source>
</evidence>
<reference evidence="2 3" key="1">
    <citation type="journal article" date="2015" name="Genome Biol. Evol.">
        <title>Phylogenomic analyses indicate that early fungi evolved digesting cell walls of algal ancestors of land plants.</title>
        <authorList>
            <person name="Chang Y."/>
            <person name="Wang S."/>
            <person name="Sekimoto S."/>
            <person name="Aerts A.L."/>
            <person name="Choi C."/>
            <person name="Clum A."/>
            <person name="LaButti K.M."/>
            <person name="Lindquist E.A."/>
            <person name="Yee Ngan C."/>
            <person name="Ohm R.A."/>
            <person name="Salamov A.A."/>
            <person name="Grigoriev I.V."/>
            <person name="Spatafora J.W."/>
            <person name="Berbee M.L."/>
        </authorList>
    </citation>
    <scope>NUCLEOTIDE SEQUENCE [LARGE SCALE GENOMIC DNA]</scope>
    <source>
        <strain evidence="2 3">JEL478</strain>
    </source>
</reference>
<evidence type="ECO:0000313" key="3">
    <source>
        <dbReference type="Proteomes" id="UP000070544"/>
    </source>
</evidence>
<feature type="compositionally biased region" description="Basic residues" evidence="1">
    <location>
        <begin position="67"/>
        <end position="77"/>
    </location>
</feature>
<organism evidence="2 3">
    <name type="scientific">Gonapodya prolifera (strain JEL478)</name>
    <name type="common">Monoblepharis prolifera</name>
    <dbReference type="NCBI Taxonomy" id="1344416"/>
    <lineage>
        <taxon>Eukaryota</taxon>
        <taxon>Fungi</taxon>
        <taxon>Fungi incertae sedis</taxon>
        <taxon>Chytridiomycota</taxon>
        <taxon>Chytridiomycota incertae sedis</taxon>
        <taxon>Monoblepharidomycetes</taxon>
        <taxon>Monoblepharidales</taxon>
        <taxon>Gonapodyaceae</taxon>
        <taxon>Gonapodya</taxon>
    </lineage>
</organism>
<dbReference type="AlphaFoldDB" id="A0A139ACM4"/>
<proteinExistence type="predicted"/>
<accession>A0A139ACM4</accession>
<feature type="region of interest" description="Disordered" evidence="1">
    <location>
        <begin position="150"/>
        <end position="197"/>
    </location>
</feature>
<evidence type="ECO:0000256" key="1">
    <source>
        <dbReference type="SAM" id="MobiDB-lite"/>
    </source>
</evidence>
<feature type="region of interest" description="Disordered" evidence="1">
    <location>
        <begin position="60"/>
        <end position="87"/>
    </location>
</feature>
<feature type="compositionally biased region" description="Low complexity" evidence="1">
    <location>
        <begin position="13"/>
        <end position="24"/>
    </location>
</feature>
<gene>
    <name evidence="2" type="ORF">M427DRAFT_57474</name>
</gene>
<keyword evidence="3" id="KW-1185">Reference proteome</keyword>
<feature type="region of interest" description="Disordered" evidence="1">
    <location>
        <begin position="1"/>
        <end position="27"/>
    </location>
</feature>